<reference evidence="2 3" key="1">
    <citation type="journal article" date="2020" name="Nat. Food">
        <title>A phased Vanilla planifolia genome enables genetic improvement of flavour and production.</title>
        <authorList>
            <person name="Hasing T."/>
            <person name="Tang H."/>
            <person name="Brym M."/>
            <person name="Khazi F."/>
            <person name="Huang T."/>
            <person name="Chambers A.H."/>
        </authorList>
    </citation>
    <scope>NUCLEOTIDE SEQUENCE [LARGE SCALE GENOMIC DNA]</scope>
    <source>
        <tissue evidence="2">Leaf</tissue>
    </source>
</reference>
<gene>
    <name evidence="2" type="ORF">HPP92_023242</name>
</gene>
<evidence type="ECO:0000313" key="3">
    <source>
        <dbReference type="Proteomes" id="UP000639772"/>
    </source>
</evidence>
<feature type="compositionally biased region" description="Basic and acidic residues" evidence="1">
    <location>
        <begin position="1"/>
        <end position="19"/>
    </location>
</feature>
<feature type="region of interest" description="Disordered" evidence="1">
    <location>
        <begin position="1"/>
        <end position="20"/>
    </location>
</feature>
<proteinExistence type="predicted"/>
<name>A0A835PUS6_VANPL</name>
<evidence type="ECO:0000256" key="1">
    <source>
        <dbReference type="SAM" id="MobiDB-lite"/>
    </source>
</evidence>
<accession>A0A835PUS6</accession>
<protein>
    <submittedName>
        <fullName evidence="2">Uncharacterized protein</fullName>
    </submittedName>
</protein>
<dbReference type="Proteomes" id="UP000639772">
    <property type="component" value="Chromosome 12"/>
</dbReference>
<organism evidence="2 3">
    <name type="scientific">Vanilla planifolia</name>
    <name type="common">Vanilla</name>
    <dbReference type="NCBI Taxonomy" id="51239"/>
    <lineage>
        <taxon>Eukaryota</taxon>
        <taxon>Viridiplantae</taxon>
        <taxon>Streptophyta</taxon>
        <taxon>Embryophyta</taxon>
        <taxon>Tracheophyta</taxon>
        <taxon>Spermatophyta</taxon>
        <taxon>Magnoliopsida</taxon>
        <taxon>Liliopsida</taxon>
        <taxon>Asparagales</taxon>
        <taxon>Orchidaceae</taxon>
        <taxon>Vanilloideae</taxon>
        <taxon>Vanilleae</taxon>
        <taxon>Vanilla</taxon>
    </lineage>
</organism>
<dbReference type="EMBL" id="JADCNM010000012">
    <property type="protein sequence ID" value="KAG0460114.1"/>
    <property type="molecule type" value="Genomic_DNA"/>
</dbReference>
<evidence type="ECO:0000313" key="2">
    <source>
        <dbReference type="EMBL" id="KAG0460114.1"/>
    </source>
</evidence>
<comment type="caution">
    <text evidence="2">The sequence shown here is derived from an EMBL/GenBank/DDBJ whole genome shotgun (WGS) entry which is preliminary data.</text>
</comment>
<dbReference type="AlphaFoldDB" id="A0A835PUS6"/>
<sequence length="112" mass="12954">MKENRNGKGDEEIPGRKETLAYGRQPPVVHEQYLIKHYLKLPYTRLAIQHWILLERPTKMNIENGVIVHKEGRVVQVRPTKEESQSADRRDGMATIAVCEEFTRLTTADAEQ</sequence>